<evidence type="ECO:0000256" key="1">
    <source>
        <dbReference type="ARBA" id="ARBA00023604"/>
    </source>
</evidence>
<keyword evidence="2" id="KW-0489">Methyltransferase</keyword>
<dbReference type="GO" id="GO:0016491">
    <property type="term" value="F:oxidoreductase activity"/>
    <property type="evidence" value="ECO:0007669"/>
    <property type="project" value="InterPro"/>
</dbReference>
<dbReference type="AlphaFoldDB" id="A0A9Q8WBH4"/>
<dbReference type="GeneID" id="73336721"/>
<dbReference type="PANTHER" id="PTHR34598">
    <property type="entry name" value="BLL6449 PROTEIN"/>
    <property type="match status" value="1"/>
</dbReference>
<dbReference type="KEGG" id="clup:CLUP02_02681"/>
<dbReference type="InterPro" id="IPR044053">
    <property type="entry name" value="AsaB-like"/>
</dbReference>
<dbReference type="RefSeq" id="XP_049138854.1">
    <property type="nucleotide sequence ID" value="XM_049281711.1"/>
</dbReference>
<reference evidence="2" key="1">
    <citation type="journal article" date="2021" name="Mol. Plant Microbe Interact.">
        <title>Complete Genome Sequence of the Plant-Pathogenic Fungus Colletotrichum lupini.</title>
        <authorList>
            <person name="Baroncelli R."/>
            <person name="Pensec F."/>
            <person name="Da Lio D."/>
            <person name="Boufleur T."/>
            <person name="Vicente I."/>
            <person name="Sarrocco S."/>
            <person name="Picot A."/>
            <person name="Baraldi E."/>
            <person name="Sukno S."/>
            <person name="Thon M."/>
            <person name="Le Floch G."/>
        </authorList>
    </citation>
    <scope>NUCLEOTIDE SEQUENCE</scope>
    <source>
        <strain evidence="2">IMI 504893</strain>
    </source>
</reference>
<protein>
    <submittedName>
        <fullName evidence="2">Methyltransferase CmcJ</fullName>
    </submittedName>
</protein>
<gene>
    <name evidence="2" type="ORF">CLUP02_02681</name>
</gene>
<comment type="similarity">
    <text evidence="1">Belongs to the asaB hydroxylase/desaturase family.</text>
</comment>
<proteinExistence type="inferred from homology"/>
<evidence type="ECO:0000313" key="2">
    <source>
        <dbReference type="EMBL" id="UQC77214.1"/>
    </source>
</evidence>
<sequence>MYHNLQQGWPIMAEQLQHETPSHLVSDITCMVHLVQLPIAPQTYIYCHRSTVGAILTAGCRVLTVHRSASQACVTDQASNYPQSENFVVQDLHASLAESRIQCPDTHHVTIMLFSLGEAGGGRPHQNSRIHFFYVAKTPNLASEKAFSIDYPVDHVKGARRENTRPDLQPMTISPIVDHDAWKLDIHGFCILHGKAHLDPEKVYTDKASVQDAYWHDIEAIMHENFPQYSRIECFDLTVRKRDVDFPKVVRAYREKYEQPSVVVHCDWSSNGSIPVLQWCFPGNESFWEGKKFDMINVWRPLKESTDDWPLAVCDYISVDKDNDILLTDAIRRDRVDEISVLHFNSAHKWYYVKDQGVDDLLVFRNADSEGDKARKHSLEQPCSLELQCISRSGQQH</sequence>
<dbReference type="PANTHER" id="PTHR34598:SF3">
    <property type="entry name" value="OXIDOREDUCTASE AN1597"/>
    <property type="match status" value="1"/>
</dbReference>
<accession>A0A9Q8WBH4</accession>
<keyword evidence="2" id="KW-0808">Transferase</keyword>
<evidence type="ECO:0000313" key="3">
    <source>
        <dbReference type="Proteomes" id="UP000830671"/>
    </source>
</evidence>
<dbReference type="GO" id="GO:0032259">
    <property type="term" value="P:methylation"/>
    <property type="evidence" value="ECO:0007669"/>
    <property type="project" value="UniProtKB-KW"/>
</dbReference>
<dbReference type="GO" id="GO:0008168">
    <property type="term" value="F:methyltransferase activity"/>
    <property type="evidence" value="ECO:0007669"/>
    <property type="project" value="UniProtKB-KW"/>
</dbReference>
<organism evidence="2 3">
    <name type="scientific">Colletotrichum lupini</name>
    <dbReference type="NCBI Taxonomy" id="145971"/>
    <lineage>
        <taxon>Eukaryota</taxon>
        <taxon>Fungi</taxon>
        <taxon>Dikarya</taxon>
        <taxon>Ascomycota</taxon>
        <taxon>Pezizomycotina</taxon>
        <taxon>Sordariomycetes</taxon>
        <taxon>Hypocreomycetidae</taxon>
        <taxon>Glomerellales</taxon>
        <taxon>Glomerellaceae</taxon>
        <taxon>Colletotrichum</taxon>
        <taxon>Colletotrichum acutatum species complex</taxon>
    </lineage>
</organism>
<dbReference type="NCBIfam" id="NF041278">
    <property type="entry name" value="CmcJ_NvfI_EfuI"/>
    <property type="match status" value="1"/>
</dbReference>
<dbReference type="Proteomes" id="UP000830671">
    <property type="component" value="Chromosome 2"/>
</dbReference>
<dbReference type="EMBL" id="CP019474">
    <property type="protein sequence ID" value="UQC77214.1"/>
    <property type="molecule type" value="Genomic_DNA"/>
</dbReference>
<name>A0A9Q8WBH4_9PEZI</name>
<keyword evidence="3" id="KW-1185">Reference proteome</keyword>